<protein>
    <recommendedName>
        <fullName evidence="3">PIN domain-containing protein</fullName>
    </recommendedName>
</protein>
<accession>A0ABN5DWZ3</accession>
<sequence length="152" mass="16864">MIGISTTYLVDTNTLTQLKKQRRASEFFQQNARIPADVLVEAEQFPDIASLRELEYEITPGVLRELIRVMASVDSHDTKLVDLYANRGGADPVVIASALNAIAQESQYLNPQEWVVVTGDNAVRAKATALRLQVISNKDFAALIDKEEDCND</sequence>
<evidence type="ECO:0008006" key="3">
    <source>
        <dbReference type="Google" id="ProtNLM"/>
    </source>
</evidence>
<dbReference type="EMBL" id="CP023482">
    <property type="protein sequence ID" value="ATH96064.1"/>
    <property type="molecule type" value="Genomic_DNA"/>
</dbReference>
<dbReference type="Proteomes" id="UP000815698">
    <property type="component" value="Chromosome"/>
</dbReference>
<gene>
    <name evidence="1" type="ORF">COP05_02370</name>
</gene>
<name>A0ABN5DWZ3_9MICO</name>
<evidence type="ECO:0000313" key="2">
    <source>
        <dbReference type="Proteomes" id="UP000815698"/>
    </source>
</evidence>
<organism evidence="1 2">
    <name type="scientific">Dermabacter jinjuensis</name>
    <dbReference type="NCBI Taxonomy" id="1667168"/>
    <lineage>
        <taxon>Bacteria</taxon>
        <taxon>Bacillati</taxon>
        <taxon>Actinomycetota</taxon>
        <taxon>Actinomycetes</taxon>
        <taxon>Micrococcales</taxon>
        <taxon>Dermabacteraceae</taxon>
        <taxon>Dermabacter</taxon>
    </lineage>
</organism>
<reference evidence="1 2" key="1">
    <citation type="journal article" date="2016" name="Int. J. Syst. Evol. Microbiol.">
        <title>Dermabacter jinjuensis sp. nov., a novel species of the genus Dermabacter isolated from a clinical specimen.</title>
        <authorList>
            <person name="Park Y.K."/>
            <person name="Lee K.M."/>
            <person name="Lee W.K."/>
            <person name="Cho M.J."/>
            <person name="Lee H.S."/>
            <person name="Cho Y.G."/>
            <person name="Lee Y.C."/>
            <person name="Lee W.K."/>
            <person name="Seong W.K."/>
            <person name="Hwang K.J."/>
        </authorList>
    </citation>
    <scope>NUCLEOTIDE SEQUENCE [LARGE SCALE GENOMIC DNA]</scope>
    <source>
        <strain evidence="1 2">32T</strain>
    </source>
</reference>
<evidence type="ECO:0000313" key="1">
    <source>
        <dbReference type="EMBL" id="ATH96064.1"/>
    </source>
</evidence>
<keyword evidence="2" id="KW-1185">Reference proteome</keyword>
<dbReference type="RefSeq" id="WP_061211624.1">
    <property type="nucleotide sequence ID" value="NZ_CP023482.1"/>
</dbReference>
<proteinExistence type="predicted"/>
<dbReference type="GeneID" id="74908487"/>